<organism evidence="1">
    <name type="scientific">marine metagenome</name>
    <dbReference type="NCBI Taxonomy" id="408172"/>
    <lineage>
        <taxon>unclassified sequences</taxon>
        <taxon>metagenomes</taxon>
        <taxon>ecological metagenomes</taxon>
    </lineage>
</organism>
<dbReference type="AlphaFoldDB" id="A0A382UMM9"/>
<name>A0A382UMM9_9ZZZZ</name>
<proteinExistence type="predicted"/>
<protein>
    <submittedName>
        <fullName evidence="1">Uncharacterized protein</fullName>
    </submittedName>
</protein>
<reference evidence="1" key="1">
    <citation type="submission" date="2018-05" db="EMBL/GenBank/DDBJ databases">
        <authorList>
            <person name="Lanie J.A."/>
            <person name="Ng W.-L."/>
            <person name="Kazmierczak K.M."/>
            <person name="Andrzejewski T.M."/>
            <person name="Davidsen T.M."/>
            <person name="Wayne K.J."/>
            <person name="Tettelin H."/>
            <person name="Glass J.I."/>
            <person name="Rusch D."/>
            <person name="Podicherti R."/>
            <person name="Tsui H.-C.T."/>
            <person name="Winkler M.E."/>
        </authorList>
    </citation>
    <scope>NUCLEOTIDE SEQUENCE</scope>
</reference>
<sequence>MLNLIFFNVNRLDLIPLVVIQMQGLGEPMGEIKGPLINT</sequence>
<dbReference type="EMBL" id="UINC01145413">
    <property type="protein sequence ID" value="SVD35523.1"/>
    <property type="molecule type" value="Genomic_DNA"/>
</dbReference>
<gene>
    <name evidence="1" type="ORF">METZ01_LOCUS388377</name>
</gene>
<evidence type="ECO:0000313" key="1">
    <source>
        <dbReference type="EMBL" id="SVD35523.1"/>
    </source>
</evidence>
<accession>A0A382UMM9</accession>